<protein>
    <submittedName>
        <fullName evidence="5">Fungal-specific transcription factor domain-containing protein</fullName>
    </submittedName>
</protein>
<gene>
    <name evidence="5" type="ORF">B0H67DRAFT_473877</name>
</gene>
<evidence type="ECO:0000256" key="2">
    <source>
        <dbReference type="ARBA" id="ARBA00023242"/>
    </source>
</evidence>
<proteinExistence type="predicted"/>
<dbReference type="Proteomes" id="UP001172102">
    <property type="component" value="Unassembled WGS sequence"/>
</dbReference>
<dbReference type="PANTHER" id="PTHR31001">
    <property type="entry name" value="UNCHARACTERIZED TRANSCRIPTIONAL REGULATORY PROTEIN"/>
    <property type="match status" value="1"/>
</dbReference>
<evidence type="ECO:0000313" key="5">
    <source>
        <dbReference type="EMBL" id="KAK0731516.1"/>
    </source>
</evidence>
<feature type="region of interest" description="Disordered" evidence="3">
    <location>
        <begin position="634"/>
        <end position="658"/>
    </location>
</feature>
<organism evidence="5 6">
    <name type="scientific">Lasiosphaeris hirsuta</name>
    <dbReference type="NCBI Taxonomy" id="260670"/>
    <lineage>
        <taxon>Eukaryota</taxon>
        <taxon>Fungi</taxon>
        <taxon>Dikarya</taxon>
        <taxon>Ascomycota</taxon>
        <taxon>Pezizomycotina</taxon>
        <taxon>Sordariomycetes</taxon>
        <taxon>Sordariomycetidae</taxon>
        <taxon>Sordariales</taxon>
        <taxon>Lasiosphaeriaceae</taxon>
        <taxon>Lasiosphaeris</taxon>
    </lineage>
</organism>
<dbReference type="CDD" id="cd12148">
    <property type="entry name" value="fungal_TF_MHR"/>
    <property type="match status" value="1"/>
</dbReference>
<dbReference type="GO" id="GO:0008270">
    <property type="term" value="F:zinc ion binding"/>
    <property type="evidence" value="ECO:0007669"/>
    <property type="project" value="InterPro"/>
</dbReference>
<sequence length="747" mass="82363">QCNRQFPCNHCSKRGVAHLCRFASKAPTPKTNRSDPSENDGPSNDALNALGYMPHTHHLVLGRGTGPKADKDLVGDNKDKGQSEELKAALALMPPKPYTDCLVDNWLSGANYHYYALYPPEFRTQYDGWWAAQASSATPELTSLVLRVCACSALYIIDDGVRRRLESELKADSTTFAIRMHEAAEKLSASIPHGKGGLVHVQQLFLTAFWYKSAEKWTQAWHALSAAIRAAYEIGLHKDSLSEGMSEFDREMRRRLWSVLYLWDFALGAMLSRPSLVSRADCTFELPTLALEIDPGQPYQPSPFRHMKLHCQMCIDLAAVMSNQSQNDGGINMAQNSRLVLEKWFKDLPAEYAVRAPDTRWDSEHDWVVFQRRYLHLVGYMSLFAILKRYVTLDSAERISDLESDLREAGVQAALDLMDISYIFFENLVSAGAKFHYAVFCIFDTTTVMCSAFVHDKAHNLPQRDVVLPAIKKGLAMLETLRSVSKTISDLCRMLKDLLVSLPLSTREKGLIGAPKRVKPSSPELGVKEFKAPMRPTNRSVSAESNPTEVSRSTLSDNDDALIATPAGTDEGAVGSSITSDSDNTFATPDVLGSSVGFSHQTGSSPSTHDALASASPISIPPTAEQLQPVAMVSPQHLGPPNDHSQSSSLLDGYSPPSDLMLPNGQPPLHDFHYGNLQPPPLDAERLGQVAWETSTDPASNMSVNFISEANVITLSPNMPSVLQYWDWESLQLGNPNYWGGSNPPPM</sequence>
<evidence type="ECO:0000259" key="4">
    <source>
        <dbReference type="SMART" id="SM00906"/>
    </source>
</evidence>
<evidence type="ECO:0000256" key="3">
    <source>
        <dbReference type="SAM" id="MobiDB-lite"/>
    </source>
</evidence>
<dbReference type="GO" id="GO:0006351">
    <property type="term" value="P:DNA-templated transcription"/>
    <property type="evidence" value="ECO:0007669"/>
    <property type="project" value="InterPro"/>
</dbReference>
<feature type="compositionally biased region" description="Polar residues" evidence="3">
    <location>
        <begin position="537"/>
        <end position="556"/>
    </location>
</feature>
<accession>A0AA40BCA1</accession>
<evidence type="ECO:0000256" key="1">
    <source>
        <dbReference type="ARBA" id="ARBA00004123"/>
    </source>
</evidence>
<comment type="caution">
    <text evidence="5">The sequence shown here is derived from an EMBL/GenBank/DDBJ whole genome shotgun (WGS) entry which is preliminary data.</text>
</comment>
<dbReference type="EMBL" id="JAUKUA010000001">
    <property type="protein sequence ID" value="KAK0731516.1"/>
    <property type="molecule type" value="Genomic_DNA"/>
</dbReference>
<feature type="compositionally biased region" description="Polar residues" evidence="3">
    <location>
        <begin position="597"/>
        <end position="608"/>
    </location>
</feature>
<dbReference type="SMART" id="SM00906">
    <property type="entry name" value="Fungal_trans"/>
    <property type="match status" value="1"/>
</dbReference>
<dbReference type="Pfam" id="PF04082">
    <property type="entry name" value="Fungal_trans"/>
    <property type="match status" value="1"/>
</dbReference>
<evidence type="ECO:0000313" key="6">
    <source>
        <dbReference type="Proteomes" id="UP001172102"/>
    </source>
</evidence>
<dbReference type="GO" id="GO:0005634">
    <property type="term" value="C:nucleus"/>
    <property type="evidence" value="ECO:0007669"/>
    <property type="project" value="UniProtKB-SubCell"/>
</dbReference>
<dbReference type="InterPro" id="IPR007219">
    <property type="entry name" value="XnlR_reg_dom"/>
</dbReference>
<feature type="region of interest" description="Disordered" evidence="3">
    <location>
        <begin position="597"/>
        <end position="616"/>
    </location>
</feature>
<keyword evidence="6" id="KW-1185">Reference proteome</keyword>
<dbReference type="AlphaFoldDB" id="A0AA40BCA1"/>
<feature type="domain" description="Xylanolytic transcriptional activator regulatory" evidence="4">
    <location>
        <begin position="220"/>
        <end position="293"/>
    </location>
</feature>
<feature type="region of interest" description="Disordered" evidence="3">
    <location>
        <begin position="514"/>
        <end position="581"/>
    </location>
</feature>
<dbReference type="GO" id="GO:0003677">
    <property type="term" value="F:DNA binding"/>
    <property type="evidence" value="ECO:0007669"/>
    <property type="project" value="InterPro"/>
</dbReference>
<keyword evidence="2" id="KW-0539">Nucleus</keyword>
<dbReference type="InterPro" id="IPR050613">
    <property type="entry name" value="Sec_Metabolite_Reg"/>
</dbReference>
<dbReference type="PANTHER" id="PTHR31001:SF84">
    <property type="entry name" value="FUNGAL SPECIFIC TRANSCRIPTION FACTOR"/>
    <property type="match status" value="1"/>
</dbReference>
<reference evidence="5" key="1">
    <citation type="submission" date="2023-06" db="EMBL/GenBank/DDBJ databases">
        <title>Genome-scale phylogeny and comparative genomics of the fungal order Sordariales.</title>
        <authorList>
            <consortium name="Lawrence Berkeley National Laboratory"/>
            <person name="Hensen N."/>
            <person name="Bonometti L."/>
            <person name="Westerberg I."/>
            <person name="Brannstrom I.O."/>
            <person name="Guillou S."/>
            <person name="Cros-Aarteil S."/>
            <person name="Calhoun S."/>
            <person name="Haridas S."/>
            <person name="Kuo A."/>
            <person name="Mondo S."/>
            <person name="Pangilinan J."/>
            <person name="Riley R."/>
            <person name="Labutti K."/>
            <person name="Andreopoulos B."/>
            <person name="Lipzen A."/>
            <person name="Chen C."/>
            <person name="Yanf M."/>
            <person name="Daum C."/>
            <person name="Ng V."/>
            <person name="Clum A."/>
            <person name="Steindorff A."/>
            <person name="Ohm R."/>
            <person name="Martin F."/>
            <person name="Silar P."/>
            <person name="Natvig D."/>
            <person name="Lalanne C."/>
            <person name="Gautier V."/>
            <person name="Ament-Velasquez S.L."/>
            <person name="Kruys A."/>
            <person name="Hutchinson M.I."/>
            <person name="Powell A.J."/>
            <person name="Barry K."/>
            <person name="Miller A.N."/>
            <person name="Grigoriev I.V."/>
            <person name="Debuchy R."/>
            <person name="Gladieux P."/>
            <person name="Thoren M.H."/>
            <person name="Johannesson H."/>
        </authorList>
    </citation>
    <scope>NUCLEOTIDE SEQUENCE</scope>
    <source>
        <strain evidence="5">SMH4607-1</strain>
    </source>
</reference>
<name>A0AA40BCA1_9PEZI</name>
<feature type="region of interest" description="Disordered" evidence="3">
    <location>
        <begin position="26"/>
        <end position="48"/>
    </location>
</feature>
<comment type="subcellular location">
    <subcellularLocation>
        <location evidence="1">Nucleus</location>
    </subcellularLocation>
</comment>
<feature type="non-terminal residue" evidence="5">
    <location>
        <position position="1"/>
    </location>
</feature>